<protein>
    <submittedName>
        <fullName evidence="1">Uncharacterized protein</fullName>
    </submittedName>
</protein>
<reference evidence="1" key="1">
    <citation type="submission" date="2018-05" db="EMBL/GenBank/DDBJ databases">
        <authorList>
            <person name="Lanie J.A."/>
            <person name="Ng W.-L."/>
            <person name="Kazmierczak K.M."/>
            <person name="Andrzejewski T.M."/>
            <person name="Davidsen T.M."/>
            <person name="Wayne K.J."/>
            <person name="Tettelin H."/>
            <person name="Glass J.I."/>
            <person name="Rusch D."/>
            <person name="Podicherti R."/>
            <person name="Tsui H.-C.T."/>
            <person name="Winkler M.E."/>
        </authorList>
    </citation>
    <scope>NUCLEOTIDE SEQUENCE</scope>
</reference>
<dbReference type="EMBL" id="UINC01111997">
    <property type="protein sequence ID" value="SVC80616.1"/>
    <property type="molecule type" value="Genomic_DNA"/>
</dbReference>
<gene>
    <name evidence="1" type="ORF">METZ01_LOCUS333470</name>
</gene>
<sequence length="161" mass="17491">MATVLLMTIMISFMADRVLNLLANQADVFSQRHVYWLSYSGMEVLATDRFAGLNLGPNNYNLAGGTITATGSTSGLHNGGNKTNVVTSKGSDGNSVHNLKWTIGNPVYYALSFDGSNDYVDIGNVFNDVKTISFWIHADDITSNTDQVIDLNGTDYIKVVN</sequence>
<feature type="non-terminal residue" evidence="1">
    <location>
        <position position="161"/>
    </location>
</feature>
<dbReference type="InterPro" id="IPR013320">
    <property type="entry name" value="ConA-like_dom_sf"/>
</dbReference>
<organism evidence="1">
    <name type="scientific">marine metagenome</name>
    <dbReference type="NCBI Taxonomy" id="408172"/>
    <lineage>
        <taxon>unclassified sequences</taxon>
        <taxon>metagenomes</taxon>
        <taxon>ecological metagenomes</taxon>
    </lineage>
</organism>
<accession>A0A382Q5D6</accession>
<dbReference type="SUPFAM" id="SSF49899">
    <property type="entry name" value="Concanavalin A-like lectins/glucanases"/>
    <property type="match status" value="1"/>
</dbReference>
<name>A0A382Q5D6_9ZZZZ</name>
<proteinExistence type="predicted"/>
<evidence type="ECO:0000313" key="1">
    <source>
        <dbReference type="EMBL" id="SVC80616.1"/>
    </source>
</evidence>
<dbReference type="Gene3D" id="2.60.120.200">
    <property type="match status" value="1"/>
</dbReference>
<dbReference type="AlphaFoldDB" id="A0A382Q5D6"/>